<reference evidence="1 2" key="1">
    <citation type="submission" date="2018-04" db="EMBL/GenBank/DDBJ databases">
        <title>Genomic Encyclopedia of Archaeal and Bacterial Type Strains, Phase II (KMG-II): from individual species to whole genera.</title>
        <authorList>
            <person name="Goeker M."/>
        </authorList>
    </citation>
    <scope>NUCLEOTIDE SEQUENCE [LARGE SCALE GENOMIC DNA]</scope>
    <source>
        <strain evidence="1 2">DSM 18064</strain>
    </source>
</reference>
<gene>
    <name evidence="1" type="ORF">C8N32_11433</name>
</gene>
<dbReference type="RefSeq" id="WP_170106785.1">
    <property type="nucleotide sequence ID" value="NZ_NHSI01000040.1"/>
</dbReference>
<protein>
    <submittedName>
        <fullName evidence="1">Uncharacterized protein</fullName>
    </submittedName>
</protein>
<evidence type="ECO:0000313" key="1">
    <source>
        <dbReference type="EMBL" id="PTN01334.1"/>
    </source>
</evidence>
<organism evidence="1 2">
    <name type="scientific">Rhodovulum imhoffii</name>
    <dbReference type="NCBI Taxonomy" id="365340"/>
    <lineage>
        <taxon>Bacteria</taxon>
        <taxon>Pseudomonadati</taxon>
        <taxon>Pseudomonadota</taxon>
        <taxon>Alphaproteobacteria</taxon>
        <taxon>Rhodobacterales</taxon>
        <taxon>Paracoccaceae</taxon>
        <taxon>Rhodovulum</taxon>
    </lineage>
</organism>
<keyword evidence="2" id="KW-1185">Reference proteome</keyword>
<comment type="caution">
    <text evidence="1">The sequence shown here is derived from an EMBL/GenBank/DDBJ whole genome shotgun (WGS) entry which is preliminary data.</text>
</comment>
<dbReference type="AlphaFoldDB" id="A0A2T5BQB2"/>
<name>A0A2T5BQB2_9RHOB</name>
<accession>A0A2T5BQB2</accession>
<proteinExistence type="predicted"/>
<evidence type="ECO:0000313" key="2">
    <source>
        <dbReference type="Proteomes" id="UP000243859"/>
    </source>
</evidence>
<sequence>MRRDWLLSGALGGDEPGRGKKCVACDLTAPDAAQSKVSDPFSQVGAMSSGYMAVNRAS</sequence>
<dbReference type="EMBL" id="QAAA01000014">
    <property type="protein sequence ID" value="PTN01334.1"/>
    <property type="molecule type" value="Genomic_DNA"/>
</dbReference>
<dbReference type="Proteomes" id="UP000243859">
    <property type="component" value="Unassembled WGS sequence"/>
</dbReference>